<proteinExistence type="predicted"/>
<protein>
    <submittedName>
        <fullName evidence="1">Putative DNA condensation protein</fullName>
    </submittedName>
</protein>
<dbReference type="RefSeq" id="YP_009101824.1">
    <property type="nucleotide sequence ID" value="NC_025447.1"/>
</dbReference>
<dbReference type="KEGG" id="vg:22111277"/>
<organism evidence="1 2">
    <name type="scientific">Escherichia phage 121Q</name>
    <dbReference type="NCBI Taxonomy" id="1555202"/>
    <lineage>
        <taxon>Viruses</taxon>
        <taxon>Duplodnaviria</taxon>
        <taxon>Heunggongvirae</taxon>
        <taxon>Uroviricota</taxon>
        <taxon>Caudoviricetes</taxon>
        <taxon>Asteriusvirus</taxon>
        <taxon>Asteriusvirus av121Q</taxon>
    </lineage>
</organism>
<evidence type="ECO:0000313" key="1">
    <source>
        <dbReference type="EMBL" id="AIT14127.1"/>
    </source>
</evidence>
<name>A0A097EXE8_9CAUD</name>
<dbReference type="GeneID" id="22111277"/>
<accession>A0A097EXE8</accession>
<sequence>MVAANDNALFAYVNGKLYYTGMSPVGTVVGTWTLTEYQLPQI</sequence>
<gene>
    <name evidence="1" type="primary">237</name>
    <name evidence="1" type="ORF">PBI_121Q_237</name>
</gene>
<reference evidence="1 2" key="1">
    <citation type="submission" date="2014-09" db="EMBL/GenBank/DDBJ databases">
        <authorList>
            <person name="Lapin J.S."/>
            <person name="Pope W.H."/>
            <person name="Hua J."/>
            <person name="Ford M.E."/>
            <person name="Conway J.F."/>
            <person name="Hatfull G.F."/>
            <person name="Hendrix R.W."/>
        </authorList>
    </citation>
    <scope>NUCLEOTIDE SEQUENCE [LARGE SCALE GENOMIC DNA]</scope>
</reference>
<keyword evidence="2" id="KW-1185">Reference proteome</keyword>
<evidence type="ECO:0000313" key="2">
    <source>
        <dbReference type="Proteomes" id="UP000029889"/>
    </source>
</evidence>
<dbReference type="EMBL" id="KM507819">
    <property type="protein sequence ID" value="AIT14127.1"/>
    <property type="molecule type" value="Genomic_DNA"/>
</dbReference>
<dbReference type="Proteomes" id="UP000029889">
    <property type="component" value="Segment"/>
</dbReference>